<evidence type="ECO:0000256" key="8">
    <source>
        <dbReference type="ARBA" id="ARBA00046341"/>
    </source>
</evidence>
<dbReference type="FunFam" id="2.10.110.30:FF:000002">
    <property type="entry name" value="Putative e3 ubiquitin-protein ligase ubr3"/>
    <property type="match status" value="1"/>
</dbReference>
<dbReference type="SMART" id="SM00396">
    <property type="entry name" value="ZnF_UBR1"/>
    <property type="match status" value="1"/>
</dbReference>
<keyword evidence="6 10" id="KW-0833">Ubl conjugation pathway</keyword>
<comment type="function">
    <text evidence="10">Ubiquitin ligase protein which is a component of the N-end rule pathway. Recognizes and binds to proteins bearing specific N-terminal residues that are destabilizing according to the N-end rule, leading to their ubiquitination and subsequent degradation.</text>
</comment>
<dbReference type="CDD" id="cd19673">
    <property type="entry name" value="UBR-box_UBR3"/>
    <property type="match status" value="1"/>
</dbReference>
<gene>
    <name evidence="13" type="ORF">FCC1311_022372</name>
</gene>
<dbReference type="GO" id="GO:0005737">
    <property type="term" value="C:cytoplasm"/>
    <property type="evidence" value="ECO:0007669"/>
    <property type="project" value="TreeGrafter"/>
</dbReference>
<proteinExistence type="inferred from homology"/>
<feature type="region of interest" description="Disordered" evidence="11">
    <location>
        <begin position="1375"/>
        <end position="1483"/>
    </location>
</feature>
<evidence type="ECO:0000256" key="1">
    <source>
        <dbReference type="ARBA" id="ARBA00000900"/>
    </source>
</evidence>
<comment type="caution">
    <text evidence="13">The sequence shown here is derived from an EMBL/GenBank/DDBJ whole genome shotgun (WGS) entry which is preliminary data.</text>
</comment>
<dbReference type="GO" id="GO:0008270">
    <property type="term" value="F:zinc ion binding"/>
    <property type="evidence" value="ECO:0007669"/>
    <property type="project" value="UniProtKB-UniRule"/>
</dbReference>
<dbReference type="Gene3D" id="2.10.110.30">
    <property type="match status" value="1"/>
</dbReference>
<dbReference type="InterPro" id="IPR042065">
    <property type="entry name" value="E3_ELL-like"/>
</dbReference>
<evidence type="ECO:0000256" key="9">
    <source>
        <dbReference type="PROSITE-ProRule" id="PRU00508"/>
    </source>
</evidence>
<evidence type="ECO:0000313" key="13">
    <source>
        <dbReference type="EMBL" id="GBG26017.1"/>
    </source>
</evidence>
<dbReference type="PANTHER" id="PTHR21497">
    <property type="entry name" value="UBIQUITIN LIGASE E3 ALPHA-RELATED"/>
    <property type="match status" value="1"/>
</dbReference>
<dbReference type="GO" id="GO:0071596">
    <property type="term" value="P:ubiquitin-dependent protein catabolic process via the N-end rule pathway"/>
    <property type="evidence" value="ECO:0007669"/>
    <property type="project" value="UniProtKB-UniRule"/>
</dbReference>
<dbReference type="Pfam" id="PF22960">
    <property type="entry name" value="WHD_UBR1"/>
    <property type="match status" value="1"/>
</dbReference>
<evidence type="ECO:0000256" key="7">
    <source>
        <dbReference type="ARBA" id="ARBA00022833"/>
    </source>
</evidence>
<evidence type="ECO:0000256" key="10">
    <source>
        <dbReference type="RuleBase" id="RU366018"/>
    </source>
</evidence>
<evidence type="ECO:0000259" key="12">
    <source>
        <dbReference type="PROSITE" id="PS51157"/>
    </source>
</evidence>
<dbReference type="EMBL" id="BEYU01000018">
    <property type="protein sequence ID" value="GBG26017.1"/>
    <property type="molecule type" value="Genomic_DNA"/>
</dbReference>
<feature type="zinc finger region" description="UBR-type" evidence="9">
    <location>
        <begin position="159"/>
        <end position="232"/>
    </location>
</feature>
<dbReference type="GO" id="GO:0000151">
    <property type="term" value="C:ubiquitin ligase complex"/>
    <property type="evidence" value="ECO:0007669"/>
    <property type="project" value="TreeGrafter"/>
</dbReference>
<feature type="region of interest" description="Disordered" evidence="11">
    <location>
        <begin position="1"/>
        <end position="45"/>
    </location>
</feature>
<dbReference type="InterPro" id="IPR003126">
    <property type="entry name" value="Znf_UBR"/>
</dbReference>
<dbReference type="InterPro" id="IPR044046">
    <property type="entry name" value="E3_ligase_UBR-like_C"/>
</dbReference>
<feature type="compositionally biased region" description="Basic and acidic residues" evidence="11">
    <location>
        <begin position="1445"/>
        <end position="1474"/>
    </location>
</feature>
<comment type="pathway">
    <text evidence="2 10">Protein modification; protein ubiquitination.</text>
</comment>
<accession>A0A2R5G4R1</accession>
<keyword evidence="14" id="KW-1185">Reference proteome</keyword>
<sequence>MARGSPAEVGVHDVQQQGCPDTAAAPRSGPGADSQMAAASPMAAEHERILRRSRVRRALLDDEPPLAVPELQWWRQEGRGVPALCDAMAETLEEIVAEDANMDNEADLSRTMQRACMWFQHIICAEAVVSTLAPNTAWAESSAFCHARIRAATSREPQRVCSRAFRAGDIVWNCKQCQMDSTCVLCQECFRASDHEGHDVYFYHVMTDAGGCCDCGDPGAWDPSGFCNKHGESNVPEPKNWLPAAMEDAAVALLRRVVNLMAHFASSGRSDLILEPILDAMKQGAVFTTSPYREELTRISECLTFAVAPHAPLRPREPREEMSVPVLINNWFRRASKPDPFVFASVTRDNVAFCREFVKQMSDTTFFRMSVRNTVALSCSVAIEVISSWLQMLCGDSDSFTRLTARALTEGPPTNDAERQDMENQSLECTLLPLKNLIVHDLFLPSSTSKSLRSVYIRLLVDGLFKSRFAVAFAKTYRRSCAARIYQLPVLELGDTDTIFGLSVQFLNRPNHVKDLVKNYGFLESILGSLKSTVEHCISQTSQRGGETNETDSDSHLDLLSPVLTHRKTKCIVTDLTYVLNAPGMSLRFLAAQPQALGTLFELFDLLYNLHTQSRVCAPELPIRDERWVPAFNLSLSVLSLFVDLTRYFTFGLKNHAVTKDSPFATSILEALEALTADKEISGHGSHEAVTVRILRECAGLTAQILEKHAPAAQTVVYTDNVLGRLPYVACDVAHDPVTFHCALQRFFAMVYHQALASTLDPRGYRALLGSGSSGFWLALMRQPLSAIIISAQSAASMWLRNEDMASQAMNYQALPFVSGAFMDLRALQAAALEVPGNDFVNYLVNAYGLSKFFAFDRIHDTCEPPEEYEGSLGEHLLETLCRVATELPAPTPAALERSGFSKEDILAASDVQLRREIIHLLAIRSASFSAINDTCTHLRQVGLQSGADHLKRVLREVARMNGHGDGLRPVEYNLKPESWLEFDPLFHRLSRQDKSQAREHSLTFRVRENISKPCFPGDSKPRGASSRVKPLPSAPWHTFVHPAYAQVRTKLLLCDATFLLLHRSLSRAVAGRDAQCGVLFLANAIHLLSLQVHLIREISGDDATGLGEEDETSAEATAGASAAGKNASAMETARGSADDEASFTSVAAARLRTNPPWSRSAVRLAQKATPREFAAEGSLALSAGAISAGTADASAPLAESTSSATSVRASADEPKTTLGQSGSSQLLCAATQPDHMSYTWLADTSASPDEMNMDEQMHQAERAGSSSSRSSHENGRDGEVEGQEGTSCAHTTHEEEDAEDHDEHPAINTCARFGAKVMTKVEGSDQSILDCLLKMWHDDSVSIDEATRDGVRWILFQLNRLDASCHKRIRAEFKSRKSESLSEKEKQSRKRKAQRSAQHAQRNAMSAMKQFQAKAAEMFASEMDDGSGGGDSSGRGAKASEANEPGREGDANLSDTARDTCEKKQRSEDFVDHMDDDEDDDVDLAGASATAMSSASGNAHGAKQRETWRGPECVACHECKSLDEDSTCYIGFFHRNDVHVLQREETTAQGWCVSWPAGPPNRTILQLCGHAIHERCLQSYREASQADTGDALWINQKRQEFLCPLCKSLSNFVVPCVPDKLLPGPNDLTQNPPPRVSLSSAAAWFAKYEDVEDDLDDVEGGGGRSSSSVNNDFADREIDNMSDTGSMVRRDSSPSFQYGSSGDLRISSDLGAYGNGGGAIRSSSSSNDLLLAAPCSPRSLPLASSASSVSSGGGRRRGLSTNSWHGGSPVRPRSSMQPLFIIKNKHEALDPLLPAIKSMCDALSQNEVAQGSPRSRRMSESFAAQMIATATPSSPAEAMAMLDSLAVNSPRNLEVREVPSGQNFTSLCFSFALTVIAEQRARAERSVVPKERLQKLARLFRACRAALLANAGAGLQVLHAVLHESVSSSSRELRHHCVLNQSPELILVLSCLCDPTPQSCWTAVQALYTLKLAQSLLEGELTDKPSSTEVPSQISSAKSAVELSRVMLGKFERMSELTSPRAVQSILQKGGIHSAGTDQEKMEAHLTLLATSHVMEFLQLAQVMLVISTNQEIETPLDLVQWPSSGIGNGALTLFGVDMPMAKEVLESSEMMQRVSSWLDQVIACAPSWVPRPRMQPPPTSGAPRPLSVRQLIRLRHSYTEQYVEVNQAVGEHDPSHDPAICLVCGQMMLAGRPSRAVRNRRRDSRGECTRHTDETHDGVGALLLFRRSSTVLLIHGSHAAYWGSLYVDKNGDDQQVVPSLPMFLDKKRYERVEQLWAENRIPSQVASLRNTGQVVSGTSRNYGQVVIRANFY</sequence>
<dbReference type="GO" id="GO:0016567">
    <property type="term" value="P:protein ubiquitination"/>
    <property type="evidence" value="ECO:0007669"/>
    <property type="project" value="UniProtKB-UniRule"/>
</dbReference>
<feature type="compositionally biased region" description="Low complexity" evidence="11">
    <location>
        <begin position="1740"/>
        <end position="1751"/>
    </location>
</feature>
<name>A0A2R5G4R1_9STRA</name>
<feature type="region of interest" description="Disordered" evidence="11">
    <location>
        <begin position="1740"/>
        <end position="1772"/>
    </location>
</feature>
<feature type="compositionally biased region" description="Basic and acidic residues" evidence="11">
    <location>
        <begin position="1375"/>
        <end position="1387"/>
    </location>
</feature>
<reference evidence="13 14" key="1">
    <citation type="submission" date="2017-12" db="EMBL/GenBank/DDBJ databases">
        <title>Sequencing, de novo assembly and annotation of complete genome of a new Thraustochytrid species, strain FCC1311.</title>
        <authorList>
            <person name="Sedici K."/>
            <person name="Godart F."/>
            <person name="Aiese Cigliano R."/>
            <person name="Sanseverino W."/>
            <person name="Barakat M."/>
            <person name="Ortet P."/>
            <person name="Marechal E."/>
            <person name="Cagnac O."/>
            <person name="Amato A."/>
        </authorList>
    </citation>
    <scope>NUCLEOTIDE SEQUENCE [LARGE SCALE GENOMIC DNA]</scope>
</reference>
<organism evidence="13 14">
    <name type="scientific">Hondaea fermentalgiana</name>
    <dbReference type="NCBI Taxonomy" id="2315210"/>
    <lineage>
        <taxon>Eukaryota</taxon>
        <taxon>Sar</taxon>
        <taxon>Stramenopiles</taxon>
        <taxon>Bigyra</taxon>
        <taxon>Labyrinthulomycetes</taxon>
        <taxon>Thraustochytrida</taxon>
        <taxon>Thraustochytriidae</taxon>
        <taxon>Hondaea</taxon>
    </lineage>
</organism>
<evidence type="ECO:0000256" key="5">
    <source>
        <dbReference type="ARBA" id="ARBA00022771"/>
    </source>
</evidence>
<keyword evidence="3 10" id="KW-0808">Transferase</keyword>
<dbReference type="Gene3D" id="1.10.10.2670">
    <property type="entry name" value="E3 ubiquitin-protein ligase"/>
    <property type="match status" value="1"/>
</dbReference>
<dbReference type="InterPro" id="IPR055194">
    <property type="entry name" value="UBR1-like_WH"/>
</dbReference>
<comment type="catalytic activity">
    <reaction evidence="1 10">
        <text>S-ubiquitinyl-[E2 ubiquitin-conjugating enzyme]-L-cysteine + [acceptor protein]-L-lysine = [E2 ubiquitin-conjugating enzyme]-L-cysteine + N(6)-ubiquitinyl-[acceptor protein]-L-lysine.</text>
        <dbReference type="EC" id="2.3.2.27"/>
    </reaction>
</comment>
<feature type="region of interest" description="Disordered" evidence="11">
    <location>
        <begin position="1106"/>
        <end position="1137"/>
    </location>
</feature>
<dbReference type="EC" id="2.3.2.27" evidence="10"/>
<feature type="compositionally biased region" description="Low complexity" evidence="11">
    <location>
        <begin position="1115"/>
        <end position="1132"/>
    </location>
</feature>
<feature type="region of interest" description="Disordered" evidence="11">
    <location>
        <begin position="1257"/>
        <end position="1306"/>
    </location>
</feature>
<evidence type="ECO:0000313" key="14">
    <source>
        <dbReference type="Proteomes" id="UP000241890"/>
    </source>
</evidence>
<comment type="similarity">
    <text evidence="8 10">Belongs to the E3 ubiquitin-protein ligase UBR1-like family.</text>
</comment>
<feature type="region of interest" description="Disordered" evidence="11">
    <location>
        <begin position="1198"/>
        <end position="1224"/>
    </location>
</feature>
<feature type="compositionally biased region" description="Basic and acidic residues" evidence="11">
    <location>
        <begin position="1271"/>
        <end position="1280"/>
    </location>
</feature>
<feature type="compositionally biased region" description="Low complexity" evidence="11">
    <location>
        <begin position="1199"/>
        <end position="1210"/>
    </location>
</feature>
<dbReference type="PROSITE" id="PS51157">
    <property type="entry name" value="ZF_UBR"/>
    <property type="match status" value="1"/>
</dbReference>
<feature type="region of interest" description="Disordered" evidence="11">
    <location>
        <begin position="1656"/>
        <end position="1702"/>
    </location>
</feature>
<evidence type="ECO:0000256" key="2">
    <source>
        <dbReference type="ARBA" id="ARBA00004906"/>
    </source>
</evidence>
<dbReference type="OrthoDB" id="26387at2759"/>
<keyword evidence="4 10" id="KW-0479">Metal-binding</keyword>
<evidence type="ECO:0000256" key="6">
    <source>
        <dbReference type="ARBA" id="ARBA00022786"/>
    </source>
</evidence>
<dbReference type="Proteomes" id="UP000241890">
    <property type="component" value="Unassembled WGS sequence"/>
</dbReference>
<evidence type="ECO:0000256" key="4">
    <source>
        <dbReference type="ARBA" id="ARBA00022723"/>
    </source>
</evidence>
<keyword evidence="7 10" id="KW-0862">Zinc</keyword>
<keyword evidence="5 10" id="KW-0863">Zinc-finger</keyword>
<dbReference type="Pfam" id="PF18995">
    <property type="entry name" value="PRT6_C"/>
    <property type="match status" value="1"/>
</dbReference>
<dbReference type="InterPro" id="IPR039164">
    <property type="entry name" value="UBR1-like"/>
</dbReference>
<evidence type="ECO:0000256" key="3">
    <source>
        <dbReference type="ARBA" id="ARBA00022679"/>
    </source>
</evidence>
<dbReference type="InParanoid" id="A0A2R5G4R1"/>
<dbReference type="PANTHER" id="PTHR21497:SF24">
    <property type="entry name" value="E3 UBIQUITIN-PROTEIN LIGASE UBR1"/>
    <property type="match status" value="1"/>
</dbReference>
<evidence type="ECO:0000256" key="11">
    <source>
        <dbReference type="SAM" id="MobiDB-lite"/>
    </source>
</evidence>
<dbReference type="Pfam" id="PF02207">
    <property type="entry name" value="zf-UBR"/>
    <property type="match status" value="1"/>
</dbReference>
<feature type="domain" description="UBR-type" evidence="12">
    <location>
        <begin position="159"/>
        <end position="232"/>
    </location>
</feature>
<dbReference type="UniPathway" id="UPA00143"/>
<protein>
    <recommendedName>
        <fullName evidence="10">E3 ubiquitin-protein ligase</fullName>
        <ecNumber evidence="10">2.3.2.27</ecNumber>
    </recommendedName>
</protein>
<dbReference type="GO" id="GO:0061630">
    <property type="term" value="F:ubiquitin protein ligase activity"/>
    <property type="evidence" value="ECO:0007669"/>
    <property type="project" value="UniProtKB-UniRule"/>
</dbReference>